<dbReference type="GO" id="GO:0020037">
    <property type="term" value="F:heme binding"/>
    <property type="evidence" value="ECO:0007669"/>
    <property type="project" value="InterPro"/>
</dbReference>
<evidence type="ECO:0000256" key="11">
    <source>
        <dbReference type="ARBA" id="ARBA00023004"/>
    </source>
</evidence>
<dbReference type="CDD" id="cd11057">
    <property type="entry name" value="CYP313-like"/>
    <property type="match status" value="1"/>
</dbReference>
<feature type="binding site" description="axial binding residue" evidence="14">
    <location>
        <position position="452"/>
    </location>
    <ligand>
        <name>heme</name>
        <dbReference type="ChEBI" id="CHEBI:30413"/>
    </ligand>
    <ligandPart>
        <name>Fe</name>
        <dbReference type="ChEBI" id="CHEBI:18248"/>
    </ligandPart>
</feature>
<evidence type="ECO:0000256" key="6">
    <source>
        <dbReference type="ARBA" id="ARBA00022617"/>
    </source>
</evidence>
<evidence type="ECO:0000313" key="16">
    <source>
        <dbReference type="EnsemblMetazoa" id="AAEL011761-PA"/>
    </source>
</evidence>
<keyword evidence="8" id="KW-0256">Endoplasmic reticulum</keyword>
<evidence type="ECO:0000256" key="1">
    <source>
        <dbReference type="ARBA" id="ARBA00001971"/>
    </source>
</evidence>
<dbReference type="InterPro" id="IPR036396">
    <property type="entry name" value="Cyt_P450_sf"/>
</dbReference>
<keyword evidence="13" id="KW-0472">Membrane</keyword>
<keyword evidence="10 15" id="KW-0560">Oxidoreductase</keyword>
<dbReference type="PRINTS" id="PR00465">
    <property type="entry name" value="EP450IV"/>
</dbReference>
<accession>A0A1S4FUM7</accession>
<evidence type="ECO:0000313" key="17">
    <source>
        <dbReference type="Proteomes" id="UP000008820"/>
    </source>
</evidence>
<dbReference type="FunCoup" id="A0A1S4FUM7">
    <property type="interactions" value="65"/>
</dbReference>
<keyword evidence="12 15" id="KW-0503">Monooxygenase</keyword>
<dbReference type="SUPFAM" id="SSF48264">
    <property type="entry name" value="Cytochrome P450"/>
    <property type="match status" value="1"/>
</dbReference>
<dbReference type="GO" id="GO:0004497">
    <property type="term" value="F:monooxygenase activity"/>
    <property type="evidence" value="ECO:0007669"/>
    <property type="project" value="UniProtKB-KW"/>
</dbReference>
<keyword evidence="9" id="KW-0492">Microsome</keyword>
<evidence type="ECO:0000256" key="9">
    <source>
        <dbReference type="ARBA" id="ARBA00022848"/>
    </source>
</evidence>
<dbReference type="PANTHER" id="PTHR24291:SF189">
    <property type="entry name" value="CYTOCHROME P450 4C3-RELATED"/>
    <property type="match status" value="1"/>
</dbReference>
<dbReference type="InParanoid" id="A0A1S4FUM7"/>
<comment type="function">
    <text evidence="2">May be involved in the metabolism of insect hormones and in the breakdown of synthetic insecticides.</text>
</comment>
<dbReference type="PANTHER" id="PTHR24291">
    <property type="entry name" value="CYTOCHROME P450 FAMILY 4"/>
    <property type="match status" value="1"/>
</dbReference>
<dbReference type="Proteomes" id="UP000008820">
    <property type="component" value="Chromosome 3"/>
</dbReference>
<evidence type="ECO:0000256" key="14">
    <source>
        <dbReference type="PIRSR" id="PIRSR602403-1"/>
    </source>
</evidence>
<evidence type="ECO:0000256" key="4">
    <source>
        <dbReference type="ARBA" id="ARBA00004406"/>
    </source>
</evidence>
<comment type="cofactor">
    <cofactor evidence="1 14">
        <name>heme</name>
        <dbReference type="ChEBI" id="CHEBI:30413"/>
    </cofactor>
</comment>
<dbReference type="GO" id="GO:0005506">
    <property type="term" value="F:iron ion binding"/>
    <property type="evidence" value="ECO:0007669"/>
    <property type="project" value="InterPro"/>
</dbReference>
<comment type="similarity">
    <text evidence="5 15">Belongs to the cytochrome P450 family.</text>
</comment>
<dbReference type="GO" id="GO:0005789">
    <property type="term" value="C:endoplasmic reticulum membrane"/>
    <property type="evidence" value="ECO:0007669"/>
    <property type="project" value="UniProtKB-SubCell"/>
</dbReference>
<comment type="subcellular location">
    <subcellularLocation>
        <location evidence="4">Endoplasmic reticulum membrane</location>
        <topology evidence="4">Peripheral membrane protein</topology>
    </subcellularLocation>
    <subcellularLocation>
        <location evidence="3">Microsome membrane</location>
        <topology evidence="3">Peripheral membrane protein</topology>
    </subcellularLocation>
</comment>
<evidence type="ECO:0000256" key="7">
    <source>
        <dbReference type="ARBA" id="ARBA00022723"/>
    </source>
</evidence>
<evidence type="ECO:0000256" key="10">
    <source>
        <dbReference type="ARBA" id="ARBA00023002"/>
    </source>
</evidence>
<reference evidence="16" key="2">
    <citation type="submission" date="2020-05" db="UniProtKB">
        <authorList>
            <consortium name="EnsemblMetazoa"/>
        </authorList>
    </citation>
    <scope>IDENTIFICATION</scope>
    <source>
        <strain evidence="16">LVP_AGWG</strain>
    </source>
</reference>
<dbReference type="RefSeq" id="NP_001395053.1">
    <property type="nucleotide sequence ID" value="NM_001408124.1"/>
</dbReference>
<dbReference type="InterPro" id="IPR050196">
    <property type="entry name" value="Cytochrome_P450_Monoox"/>
</dbReference>
<evidence type="ECO:0000256" key="8">
    <source>
        <dbReference type="ARBA" id="ARBA00022824"/>
    </source>
</evidence>
<sequence length="505" mass="58222">MWWYSWLTYLCASVCMVMIFLQWSRRKTNAKFAKMSGPRRLPLIGHAHKFFRATPGKIANTLKYFGSFPSPVCIYMGPLPHVAIFDPEQLQVILNSQNCLDKSIQYSFLRVSRTMISAPTHLWKNQRKALNPSFAPAILNNFVPIFNEKCAILTGLLGKYVGQPERNYTRDLCKFTLDQIYATALGCDFDMQRSPDGERSLDLIESYIKVMVARIFTVWKYPEFIYRMTSGYKREQEILKTYHETIISKLLRAIDFEEKLKLSDENNNEAMNEDTGSKKPNIFIDRLLKLMRDGDEIAKEDIFQQIDMILFAGNDTTAKTTSFILLMLAMHPEVQERCYQEIMAVCPGENQIVTAEDAAELIYLEMACKETMRLFPVGSVLARVTTADIKLNDEHTIPADSTIIMGIYQIHRDPKIWGPKADEFDPNNFLPERAEKRHPYSFLPFSGGPRNCVGMRYAWLSLKVLVVHMLRKYRLSTSLTMDQIRIKYGIILNIANGCLLTLEKR</sequence>
<keyword evidence="11 14" id="KW-0408">Iron</keyword>
<evidence type="ECO:0000256" key="5">
    <source>
        <dbReference type="ARBA" id="ARBA00010617"/>
    </source>
</evidence>
<evidence type="ECO:0000256" key="13">
    <source>
        <dbReference type="ARBA" id="ARBA00023136"/>
    </source>
</evidence>
<keyword evidence="7 14" id="KW-0479">Metal-binding</keyword>
<evidence type="ECO:0000256" key="12">
    <source>
        <dbReference type="ARBA" id="ARBA00023033"/>
    </source>
</evidence>
<dbReference type="InterPro" id="IPR002403">
    <property type="entry name" value="Cyt_P450_E_grp-IV"/>
</dbReference>
<dbReference type="InterPro" id="IPR001128">
    <property type="entry name" value="Cyt_P450"/>
</dbReference>
<dbReference type="SMR" id="A0A1S4FUM7"/>
<dbReference type="Pfam" id="PF00067">
    <property type="entry name" value="p450"/>
    <property type="match status" value="1"/>
</dbReference>
<dbReference type="Gene3D" id="1.10.630.10">
    <property type="entry name" value="Cytochrome P450"/>
    <property type="match status" value="1"/>
</dbReference>
<dbReference type="PROSITE" id="PS00086">
    <property type="entry name" value="CYTOCHROME_P450"/>
    <property type="match status" value="1"/>
</dbReference>
<keyword evidence="17" id="KW-1185">Reference proteome</keyword>
<dbReference type="VEuPathDB" id="VectorBase:AAEL011761"/>
<dbReference type="InterPro" id="IPR017972">
    <property type="entry name" value="Cyt_P450_CS"/>
</dbReference>
<evidence type="ECO:0000256" key="15">
    <source>
        <dbReference type="RuleBase" id="RU000461"/>
    </source>
</evidence>
<reference evidence="16 17" key="1">
    <citation type="submission" date="2017-06" db="EMBL/GenBank/DDBJ databases">
        <title>Aedes aegypti genome working group (AGWG) sequencing and assembly.</title>
        <authorList>
            <consortium name="Aedes aegypti Genome Working Group (AGWG)"/>
            <person name="Matthews B.J."/>
        </authorList>
    </citation>
    <scope>NUCLEOTIDE SEQUENCE [LARGE SCALE GENOMIC DNA]</scope>
    <source>
        <strain evidence="16 17">LVP_AGWG</strain>
    </source>
</reference>
<keyword evidence="6 14" id="KW-0349">Heme</keyword>
<dbReference type="PRINTS" id="PR00385">
    <property type="entry name" value="P450"/>
</dbReference>
<protein>
    <submittedName>
        <fullName evidence="16">Uncharacterized protein</fullName>
    </submittedName>
</protein>
<evidence type="ECO:0000256" key="3">
    <source>
        <dbReference type="ARBA" id="ARBA00004174"/>
    </source>
</evidence>
<dbReference type="EnsemblMetazoa" id="AAEL011761-RA">
    <property type="protein sequence ID" value="AAEL011761-PA"/>
    <property type="gene ID" value="AAEL011761"/>
</dbReference>
<organism evidence="16 17">
    <name type="scientific">Aedes aegypti</name>
    <name type="common">Yellowfever mosquito</name>
    <name type="synonym">Culex aegypti</name>
    <dbReference type="NCBI Taxonomy" id="7159"/>
    <lineage>
        <taxon>Eukaryota</taxon>
        <taxon>Metazoa</taxon>
        <taxon>Ecdysozoa</taxon>
        <taxon>Arthropoda</taxon>
        <taxon>Hexapoda</taxon>
        <taxon>Insecta</taxon>
        <taxon>Pterygota</taxon>
        <taxon>Neoptera</taxon>
        <taxon>Endopterygota</taxon>
        <taxon>Diptera</taxon>
        <taxon>Nematocera</taxon>
        <taxon>Culicoidea</taxon>
        <taxon>Culicidae</taxon>
        <taxon>Culicinae</taxon>
        <taxon>Aedini</taxon>
        <taxon>Aedes</taxon>
        <taxon>Stegomyia</taxon>
    </lineage>
</organism>
<dbReference type="GeneID" id="5575367"/>
<name>A0A1S4FUM7_AEDAE</name>
<dbReference type="AlphaFoldDB" id="A0A1S4FUM7"/>
<dbReference type="GO" id="GO:0016705">
    <property type="term" value="F:oxidoreductase activity, acting on paired donors, with incorporation or reduction of molecular oxygen"/>
    <property type="evidence" value="ECO:0007669"/>
    <property type="project" value="InterPro"/>
</dbReference>
<proteinExistence type="inferred from homology"/>
<evidence type="ECO:0000256" key="2">
    <source>
        <dbReference type="ARBA" id="ARBA00003690"/>
    </source>
</evidence>